<comment type="caution">
    <text evidence="2">The sequence shown here is derived from an EMBL/GenBank/DDBJ whole genome shotgun (WGS) entry which is preliminary data.</text>
</comment>
<dbReference type="Pfam" id="PF04214">
    <property type="entry name" value="DUF411"/>
    <property type="match status" value="1"/>
</dbReference>
<reference evidence="2 3" key="1">
    <citation type="journal article" date="2024" name="Chem. Sci.">
        <title>Discovery of megapolipeptins by genome mining of a Burkholderiales bacteria collection.</title>
        <authorList>
            <person name="Paulo B.S."/>
            <person name="Recchia M.J.J."/>
            <person name="Lee S."/>
            <person name="Fergusson C.H."/>
            <person name="Romanowski S.B."/>
            <person name="Hernandez A."/>
            <person name="Krull N."/>
            <person name="Liu D.Y."/>
            <person name="Cavanagh H."/>
            <person name="Bos A."/>
            <person name="Gray C.A."/>
            <person name="Murphy B.T."/>
            <person name="Linington R.G."/>
            <person name="Eustaquio A.S."/>
        </authorList>
    </citation>
    <scope>NUCLEOTIDE SEQUENCE [LARGE SCALE GENOMIC DNA]</scope>
    <source>
        <strain evidence="2 3">RL21-008-BIB-A</strain>
    </source>
</reference>
<dbReference type="EMBL" id="JAQQFM010000001">
    <property type="protein sequence ID" value="MFL9922835.1"/>
    <property type="molecule type" value="Genomic_DNA"/>
</dbReference>
<name>A0ABW9A4P9_9BURK</name>
<accession>A0ABW9A4P9</accession>
<evidence type="ECO:0000313" key="3">
    <source>
        <dbReference type="Proteomes" id="UP001629246"/>
    </source>
</evidence>
<gene>
    <name evidence="2" type="ORF">PQR62_01065</name>
</gene>
<evidence type="ECO:0000256" key="1">
    <source>
        <dbReference type="SAM" id="SignalP"/>
    </source>
</evidence>
<organism evidence="2 3">
    <name type="scientific">Herbaspirillum lusitanum</name>
    <dbReference type="NCBI Taxonomy" id="213312"/>
    <lineage>
        <taxon>Bacteria</taxon>
        <taxon>Pseudomonadati</taxon>
        <taxon>Pseudomonadota</taxon>
        <taxon>Betaproteobacteria</taxon>
        <taxon>Burkholderiales</taxon>
        <taxon>Oxalobacteraceae</taxon>
        <taxon>Herbaspirillum</taxon>
    </lineage>
</organism>
<feature type="signal peptide" evidence="1">
    <location>
        <begin position="1"/>
        <end position="29"/>
    </location>
</feature>
<proteinExistence type="predicted"/>
<dbReference type="Proteomes" id="UP001629246">
    <property type="component" value="Unassembled WGS sequence"/>
</dbReference>
<sequence length="168" mass="17934">MHKRTFLRGAGAMLLTLSAADVLIRPALAQNKAAIKKGPRVEVFKDANCGCCSGWVAHLQASGFEVSSSNVDDTGVYRRRFGIADALGSCHTARVGGYTLEGHVPAADIQRLLREKPQAVGLAVPGMPFGSPGMEDAQRPGARAAFEVLLVRRDAPPQVYQRYAAMKG</sequence>
<keyword evidence="1" id="KW-0732">Signal</keyword>
<evidence type="ECO:0000313" key="2">
    <source>
        <dbReference type="EMBL" id="MFL9922835.1"/>
    </source>
</evidence>
<protein>
    <submittedName>
        <fullName evidence="2">DUF411 domain-containing protein</fullName>
    </submittedName>
</protein>
<dbReference type="RefSeq" id="WP_408153891.1">
    <property type="nucleotide sequence ID" value="NZ_JAQQFM010000001.1"/>
</dbReference>
<keyword evidence="3" id="KW-1185">Reference proteome</keyword>
<dbReference type="InterPro" id="IPR007332">
    <property type="entry name" value="DUF411"/>
</dbReference>
<feature type="chain" id="PRO_5045223915" evidence="1">
    <location>
        <begin position="30"/>
        <end position="168"/>
    </location>
</feature>